<dbReference type="GO" id="GO:0019878">
    <property type="term" value="P:lysine biosynthetic process via aminoadipic acid"/>
    <property type="evidence" value="ECO:0007669"/>
    <property type="project" value="TreeGrafter"/>
</dbReference>
<keyword evidence="2" id="KW-0808">Transferase</keyword>
<dbReference type="KEGG" id="fpn:ABE65_011765"/>
<accession>A0A160INI4</accession>
<dbReference type="GO" id="GO:0000287">
    <property type="term" value="F:magnesium ion binding"/>
    <property type="evidence" value="ECO:0007669"/>
    <property type="project" value="InterPro"/>
</dbReference>
<dbReference type="PANTHER" id="PTHR12215:SF10">
    <property type="entry name" value="L-AMINOADIPATE-SEMIALDEHYDE DEHYDROGENASE-PHOSPHOPANTETHEINYL TRANSFERASE"/>
    <property type="match status" value="1"/>
</dbReference>
<dbReference type="InterPro" id="IPR008278">
    <property type="entry name" value="4-PPantetheinyl_Trfase_dom"/>
</dbReference>
<keyword evidence="5" id="KW-1185">Reference proteome</keyword>
<comment type="similarity">
    <text evidence="1">Belongs to the P-Pant transferase superfamily. Gsp/Sfp/HetI/AcpT family.</text>
</comment>
<reference evidence="4 5" key="1">
    <citation type="submission" date="2016-04" db="EMBL/GenBank/DDBJ databases">
        <title>Complete genome sequence of Fictibacillus phosphorivorans G25-29, a strain toxic to nematodes.</title>
        <authorList>
            <person name="Zheng Z."/>
        </authorList>
    </citation>
    <scope>NUCLEOTIDE SEQUENCE [LARGE SCALE GENOMIC DNA]</scope>
    <source>
        <strain evidence="4 5">G25-29</strain>
    </source>
</reference>
<dbReference type="STRING" id="1221500.ABE65_011765"/>
<dbReference type="RefSeq" id="WP_066395060.1">
    <property type="nucleotide sequence ID" value="NZ_CP015378.1"/>
</dbReference>
<dbReference type="EMBL" id="CP015378">
    <property type="protein sequence ID" value="ANC77440.1"/>
    <property type="molecule type" value="Genomic_DNA"/>
</dbReference>
<dbReference type="GO" id="GO:0005829">
    <property type="term" value="C:cytosol"/>
    <property type="evidence" value="ECO:0007669"/>
    <property type="project" value="TreeGrafter"/>
</dbReference>
<feature type="domain" description="4'-phosphopantetheinyl transferase" evidence="3">
    <location>
        <begin position="112"/>
        <end position="175"/>
    </location>
</feature>
<protein>
    <recommendedName>
        <fullName evidence="3">4'-phosphopantetheinyl transferase domain-containing protein</fullName>
    </recommendedName>
</protein>
<proteinExistence type="inferred from homology"/>
<dbReference type="Pfam" id="PF01648">
    <property type="entry name" value="ACPS"/>
    <property type="match status" value="1"/>
</dbReference>
<evidence type="ECO:0000313" key="4">
    <source>
        <dbReference type="EMBL" id="ANC77440.1"/>
    </source>
</evidence>
<sequence>MVEQLTASATEVHLWFVDLQQPLDMDISILSDDEIARLNTFKVSEQKDTYLKCRYVLRHLLALYIEEIPSSISLSYNSYGKPYLTDNPLHISFNISHCKHSAVIGITKGSSGVDIECTTGQSLKEASSLFLNDNEMKVLKLSSDPESALLHLWTQKEAILKAEGTGFSSSPHAITGYVTSSVQLQNAEVDQYHLNSFMRGSNIVSICTSNPVDIKQLDFSSHLLNRPFPQTLIYG</sequence>
<dbReference type="SUPFAM" id="SSF56214">
    <property type="entry name" value="4'-phosphopantetheinyl transferase"/>
    <property type="match status" value="2"/>
</dbReference>
<name>A0A160INI4_9BACL</name>
<evidence type="ECO:0000313" key="5">
    <source>
        <dbReference type="Proteomes" id="UP000076623"/>
    </source>
</evidence>
<dbReference type="AlphaFoldDB" id="A0A160INI4"/>
<evidence type="ECO:0000259" key="3">
    <source>
        <dbReference type="Pfam" id="PF01648"/>
    </source>
</evidence>
<evidence type="ECO:0000256" key="1">
    <source>
        <dbReference type="ARBA" id="ARBA00010990"/>
    </source>
</evidence>
<evidence type="ECO:0000256" key="2">
    <source>
        <dbReference type="ARBA" id="ARBA00022679"/>
    </source>
</evidence>
<dbReference type="PANTHER" id="PTHR12215">
    <property type="entry name" value="PHOSPHOPANTETHEINE TRANSFERASE"/>
    <property type="match status" value="1"/>
</dbReference>
<gene>
    <name evidence="4" type="ORF">ABE65_011765</name>
</gene>
<dbReference type="InterPro" id="IPR037143">
    <property type="entry name" value="4-PPantetheinyl_Trfase_dom_sf"/>
</dbReference>
<dbReference type="Gene3D" id="3.90.470.20">
    <property type="entry name" value="4'-phosphopantetheinyl transferase domain"/>
    <property type="match status" value="2"/>
</dbReference>
<dbReference type="Proteomes" id="UP000076623">
    <property type="component" value="Chromosome"/>
</dbReference>
<organism evidence="4 5">
    <name type="scientific">Fictibacillus phosphorivorans</name>
    <dbReference type="NCBI Taxonomy" id="1221500"/>
    <lineage>
        <taxon>Bacteria</taxon>
        <taxon>Bacillati</taxon>
        <taxon>Bacillota</taxon>
        <taxon>Bacilli</taxon>
        <taxon>Bacillales</taxon>
        <taxon>Fictibacillaceae</taxon>
        <taxon>Fictibacillus</taxon>
    </lineage>
</organism>
<dbReference type="InterPro" id="IPR050559">
    <property type="entry name" value="P-Pant_transferase_sf"/>
</dbReference>
<dbReference type="GO" id="GO:0008897">
    <property type="term" value="F:holo-[acyl-carrier-protein] synthase activity"/>
    <property type="evidence" value="ECO:0007669"/>
    <property type="project" value="InterPro"/>
</dbReference>